<dbReference type="PANTHER" id="PTHR12716:SF8">
    <property type="entry name" value="TRANSCRIPTION INITIATION FACTOR IIE SUBUNIT BETA"/>
    <property type="match status" value="1"/>
</dbReference>
<comment type="similarity">
    <text evidence="7">Belongs to the TFIIE beta subunit family.</text>
</comment>
<dbReference type="OrthoDB" id="5323195at2759"/>
<organism evidence="10 12">
    <name type="scientific">Yarrowia lipolytica</name>
    <name type="common">Candida lipolytica</name>
    <dbReference type="NCBI Taxonomy" id="4952"/>
    <lineage>
        <taxon>Eukaryota</taxon>
        <taxon>Fungi</taxon>
        <taxon>Dikarya</taxon>
        <taxon>Ascomycota</taxon>
        <taxon>Saccharomycotina</taxon>
        <taxon>Dipodascomycetes</taxon>
        <taxon>Dipodascales</taxon>
        <taxon>Dipodascales incertae sedis</taxon>
        <taxon>Yarrowia</taxon>
    </lineage>
</organism>
<comment type="function">
    <text evidence="6 7">Recruits TFIIH to the initiation complex and stimulates the RNA polymerase II C-terminal domain kinase and DNA-dependent ATPase activities of TFIIH. Both TFIIH and TFIIE are required for promoter clearance by RNA polymerase.</text>
</comment>
<dbReference type="PANTHER" id="PTHR12716">
    <property type="entry name" value="TRANSCRIPTION INITIATION FACTOR IIE, BETA SUBUNIT"/>
    <property type="match status" value="1"/>
</dbReference>
<comment type="subcellular location">
    <subcellularLocation>
        <location evidence="1 7">Nucleus</location>
    </subcellularLocation>
</comment>
<dbReference type="GO" id="GO:0097550">
    <property type="term" value="C:transcription preinitiation complex"/>
    <property type="evidence" value="ECO:0007669"/>
    <property type="project" value="EnsemblFungi"/>
</dbReference>
<keyword evidence="5 7" id="KW-0539">Nucleus</keyword>
<dbReference type="KEGG" id="yli:2908356"/>
<dbReference type="Pfam" id="PF18121">
    <property type="entry name" value="TFA2_Winged_2"/>
    <property type="match status" value="1"/>
</dbReference>
<dbReference type="Pfam" id="PF22254">
    <property type="entry name" value="TFA2_E-tether"/>
    <property type="match status" value="1"/>
</dbReference>
<dbReference type="InterPro" id="IPR040501">
    <property type="entry name" value="TFA2_Winged_2"/>
</dbReference>
<evidence type="ECO:0000256" key="2">
    <source>
        <dbReference type="ARBA" id="ARBA00023015"/>
    </source>
</evidence>
<evidence type="ECO:0000313" key="12">
    <source>
        <dbReference type="Proteomes" id="UP000182444"/>
    </source>
</evidence>
<dbReference type="PROSITE" id="PS51351">
    <property type="entry name" value="TFIIE_BETA_C"/>
    <property type="match status" value="1"/>
</dbReference>
<accession>A0A1D8NNG6</accession>
<name>A0A1D8NNG6_YARLL</name>
<dbReference type="EMBL" id="KZ858948">
    <property type="protein sequence ID" value="RDW28924.1"/>
    <property type="molecule type" value="Genomic_DNA"/>
</dbReference>
<dbReference type="Proteomes" id="UP000182444">
    <property type="component" value="Chromosome 1F"/>
</dbReference>
<feature type="compositionally biased region" description="Basic and acidic residues" evidence="8">
    <location>
        <begin position="207"/>
        <end position="219"/>
    </location>
</feature>
<feature type="region of interest" description="Disordered" evidence="8">
    <location>
        <begin position="22"/>
        <end position="53"/>
    </location>
</feature>
<feature type="region of interest" description="Disordered" evidence="8">
    <location>
        <begin position="207"/>
        <end position="265"/>
    </location>
</feature>
<evidence type="ECO:0000256" key="4">
    <source>
        <dbReference type="ARBA" id="ARBA00023163"/>
    </source>
</evidence>
<dbReference type="VEuPathDB" id="FungiDB:YALI1_F19180g"/>
<dbReference type="GO" id="GO:0006367">
    <property type="term" value="P:transcription initiation at RNA polymerase II promoter"/>
    <property type="evidence" value="ECO:0007669"/>
    <property type="project" value="UniProtKB-UniRule"/>
</dbReference>
<gene>
    <name evidence="11" type="ORF">B0I71DRAFT_126560</name>
    <name evidence="10" type="ORF">YALI1_F19180g</name>
</gene>
<dbReference type="Pfam" id="PF02186">
    <property type="entry name" value="TFIIE_beta"/>
    <property type="match status" value="1"/>
</dbReference>
<sequence length="265" mass="29676">MSSLDNQLSAFKNKIKSAPTIKKPSFVAKRKEEEEGVGGQQKKRKVVPPVNPFNENVGRHAATQLMHAVEYIKKQVGVVPIENIRSYLSLQSADFLVPLLKKMDQMSYNAVQRGFEYMPKFNIRTKAQLMAFLKSQPTAKGLSVRDLKDGWADCLDSIEELEQSGDLIVLRTKKENSPRMMWANMGGPIGMVDGEFRSMWSQIKVPDESELPSKLEEAGLKPTSVDPATIKSNKANGNGSKKQKKPRRSKITNTHLDGVLKDYGR</sequence>
<dbReference type="AlphaFoldDB" id="A0A1D8NNG6"/>
<dbReference type="GO" id="GO:0003697">
    <property type="term" value="F:single-stranded DNA binding"/>
    <property type="evidence" value="ECO:0007669"/>
    <property type="project" value="EnsemblFungi"/>
</dbReference>
<evidence type="ECO:0000256" key="8">
    <source>
        <dbReference type="SAM" id="MobiDB-lite"/>
    </source>
</evidence>
<dbReference type="EMBL" id="CP017558">
    <property type="protein sequence ID" value="AOW07172.1"/>
    <property type="molecule type" value="Genomic_DNA"/>
</dbReference>
<evidence type="ECO:0000256" key="1">
    <source>
        <dbReference type="ARBA" id="ARBA00004123"/>
    </source>
</evidence>
<comment type="subunit">
    <text evidence="7">Tetramer of two alpha and two beta chains.</text>
</comment>
<dbReference type="RefSeq" id="XP_505409.1">
    <property type="nucleotide sequence ID" value="XM_505409.1"/>
</dbReference>
<reference evidence="10 12" key="1">
    <citation type="journal article" date="2016" name="PLoS ONE">
        <title>Sequence Assembly of Yarrowia lipolytica Strain W29/CLIB89 Shows Transposable Element Diversity.</title>
        <authorList>
            <person name="Magnan C."/>
            <person name="Yu J."/>
            <person name="Chang I."/>
            <person name="Jahn E."/>
            <person name="Kanomata Y."/>
            <person name="Wu J."/>
            <person name="Zeller M."/>
            <person name="Oakes M."/>
            <person name="Baldi P."/>
            <person name="Sandmeyer S."/>
        </authorList>
    </citation>
    <scope>NUCLEOTIDE SEQUENCE [LARGE SCALE GENOMIC DNA]</scope>
    <source>
        <strain evidence="10">CLIB89</strain>
        <strain evidence="12">CLIB89(W29)</strain>
    </source>
</reference>
<evidence type="ECO:0000313" key="13">
    <source>
        <dbReference type="Proteomes" id="UP000256601"/>
    </source>
</evidence>
<dbReference type="eggNOG" id="KOG3095">
    <property type="taxonomic scope" value="Eukaryota"/>
</dbReference>
<protein>
    <recommendedName>
        <fullName evidence="7">Transcription initiation factor IIE subunit beta</fullName>
    </recommendedName>
</protein>
<feature type="domain" description="TFIIE beta" evidence="9">
    <location>
        <begin position="49"/>
        <end position="124"/>
    </location>
</feature>
<dbReference type="InterPro" id="IPR016656">
    <property type="entry name" value="TFIIE-bsu"/>
</dbReference>
<evidence type="ECO:0000256" key="5">
    <source>
        <dbReference type="ARBA" id="ARBA00023242"/>
    </source>
</evidence>
<evidence type="ECO:0000256" key="3">
    <source>
        <dbReference type="ARBA" id="ARBA00023125"/>
    </source>
</evidence>
<dbReference type="OMA" id="WNEIKGD"/>
<evidence type="ECO:0000259" key="9">
    <source>
        <dbReference type="PROSITE" id="PS51351"/>
    </source>
</evidence>
<keyword evidence="4 7" id="KW-0804">Transcription</keyword>
<dbReference type="GO" id="GO:0000993">
    <property type="term" value="F:RNA polymerase II complex binding"/>
    <property type="evidence" value="ECO:0007669"/>
    <property type="project" value="EnsemblFungi"/>
</dbReference>
<dbReference type="GeneID" id="2908356"/>
<feature type="compositionally biased region" description="Low complexity" evidence="8">
    <location>
        <begin position="231"/>
        <end position="240"/>
    </location>
</feature>
<evidence type="ECO:0000256" key="7">
    <source>
        <dbReference type="PIRNR" id="PIRNR016398"/>
    </source>
</evidence>
<dbReference type="GO" id="GO:0001097">
    <property type="term" value="F:TFIIH-class transcription factor complex binding"/>
    <property type="evidence" value="ECO:0007669"/>
    <property type="project" value="EnsemblFungi"/>
</dbReference>
<dbReference type="InterPro" id="IPR003166">
    <property type="entry name" value="TFIIE_bsu_DNA-bd"/>
</dbReference>
<dbReference type="Proteomes" id="UP000256601">
    <property type="component" value="Unassembled WGS sequence"/>
</dbReference>
<feature type="compositionally biased region" description="Basic residues" evidence="8">
    <location>
        <begin position="241"/>
        <end position="250"/>
    </location>
</feature>
<keyword evidence="2 7" id="KW-0805">Transcription regulation</keyword>
<evidence type="ECO:0000313" key="11">
    <source>
        <dbReference type="EMBL" id="RDW28924.1"/>
    </source>
</evidence>
<dbReference type="GO" id="GO:0005673">
    <property type="term" value="C:transcription factor TFIIE complex"/>
    <property type="evidence" value="ECO:0007669"/>
    <property type="project" value="UniProtKB-UniRule"/>
</dbReference>
<dbReference type="InterPro" id="IPR054600">
    <property type="entry name" value="TFA2_E-tether"/>
</dbReference>
<dbReference type="VEuPathDB" id="FungiDB:YALI0_F14355g"/>
<proteinExistence type="inferred from homology"/>
<evidence type="ECO:0000256" key="6">
    <source>
        <dbReference type="ARBA" id="ARBA00025581"/>
    </source>
</evidence>
<reference evidence="11 13" key="2">
    <citation type="submission" date="2018-07" db="EMBL/GenBank/DDBJ databases">
        <title>Draft Genome Assemblies for Five Robust Yarrowia lipolytica Strains Exhibiting High Lipid Production and Pentose Sugar Utilization and Sugar Alcohol Secretion from Undetoxified Lignocellulosic Biomass Hydrolysates.</title>
        <authorList>
            <consortium name="DOE Joint Genome Institute"/>
            <person name="Walker C."/>
            <person name="Ryu S."/>
            <person name="Na H."/>
            <person name="Zane M."/>
            <person name="LaButti K."/>
            <person name="Lipzen A."/>
            <person name="Haridas S."/>
            <person name="Barry K."/>
            <person name="Grigoriev I.V."/>
            <person name="Quarterman J."/>
            <person name="Slininger P."/>
            <person name="Dien B."/>
            <person name="Trinh C.T."/>
        </authorList>
    </citation>
    <scope>NUCLEOTIDE SEQUENCE [LARGE SCALE GENOMIC DNA]</scope>
    <source>
        <strain evidence="11 13">YB392</strain>
    </source>
</reference>
<keyword evidence="3 7" id="KW-0238">DNA-binding</keyword>
<dbReference type="PIRSF" id="PIRSF016398">
    <property type="entry name" value="TFIIE-beta"/>
    <property type="match status" value="1"/>
</dbReference>
<evidence type="ECO:0000313" key="10">
    <source>
        <dbReference type="EMBL" id="AOW07172.1"/>
    </source>
</evidence>
<dbReference type="GO" id="GO:0016251">
    <property type="term" value="F:RNA polymerase II general transcription initiation factor activity"/>
    <property type="evidence" value="ECO:0007669"/>
    <property type="project" value="EnsemblFungi"/>
</dbReference>